<evidence type="ECO:0000256" key="1">
    <source>
        <dbReference type="ARBA" id="ARBA00022723"/>
    </source>
</evidence>
<sequence>MAAAISAELTCPICLEMFEDPVTLACMHSYCRHCLESILKSSGGKILRCPECRLETAITNVDLQKMPRNFTLANIVAKYETEDKVPKIPCDLCDEKPPIHAVKSCKECKISYSGQCLFLHPKKGVLATHSLVEPQVNKHFVLIMHL</sequence>
<dbReference type="Gene3D" id="3.30.40.10">
    <property type="entry name" value="Zinc/RING finger domain, C3HC4 (zinc finger)"/>
    <property type="match status" value="1"/>
</dbReference>
<dbReference type="Gene3D" id="4.10.830.40">
    <property type="match status" value="1"/>
</dbReference>
<dbReference type="SUPFAM" id="SSF57850">
    <property type="entry name" value="RING/U-box"/>
    <property type="match status" value="1"/>
</dbReference>
<dbReference type="EMBL" id="VSWD01000003">
    <property type="protein sequence ID" value="KAK3106254.1"/>
    <property type="molecule type" value="Genomic_DNA"/>
</dbReference>
<dbReference type="GO" id="GO:0008270">
    <property type="term" value="F:zinc ion binding"/>
    <property type="evidence" value="ECO:0007669"/>
    <property type="project" value="UniProtKB-KW"/>
</dbReference>
<keyword evidence="2 4" id="KW-0863">Zinc-finger</keyword>
<dbReference type="InterPro" id="IPR013083">
    <property type="entry name" value="Znf_RING/FYVE/PHD"/>
</dbReference>
<proteinExistence type="predicted"/>
<gene>
    <name evidence="6" type="ORF">FSP39_016140</name>
</gene>
<reference evidence="6" key="1">
    <citation type="submission" date="2019-08" db="EMBL/GenBank/DDBJ databases">
        <title>The improved chromosome-level genome for the pearl oyster Pinctada fucata martensii using PacBio sequencing and Hi-C.</title>
        <authorList>
            <person name="Zheng Z."/>
        </authorList>
    </citation>
    <scope>NUCLEOTIDE SEQUENCE</scope>
    <source>
        <strain evidence="6">ZZ-2019</strain>
        <tissue evidence="6">Adductor muscle</tissue>
    </source>
</reference>
<keyword evidence="3" id="KW-0862">Zinc</keyword>
<dbReference type="InterPro" id="IPR051051">
    <property type="entry name" value="E3_ubiq-ligase_TRIM/RNF"/>
</dbReference>
<dbReference type="PROSITE" id="PS50089">
    <property type="entry name" value="ZF_RING_2"/>
    <property type="match status" value="1"/>
</dbReference>
<dbReference type="Proteomes" id="UP001186944">
    <property type="component" value="Unassembled WGS sequence"/>
</dbReference>
<protein>
    <recommendedName>
        <fullName evidence="5">RING-type domain-containing protein</fullName>
    </recommendedName>
</protein>
<keyword evidence="7" id="KW-1185">Reference proteome</keyword>
<dbReference type="SMART" id="SM00184">
    <property type="entry name" value="RING"/>
    <property type="match status" value="1"/>
</dbReference>
<dbReference type="AlphaFoldDB" id="A0AA89CA17"/>
<evidence type="ECO:0000256" key="4">
    <source>
        <dbReference type="PROSITE-ProRule" id="PRU00175"/>
    </source>
</evidence>
<comment type="caution">
    <text evidence="6">The sequence shown here is derived from an EMBL/GenBank/DDBJ whole genome shotgun (WGS) entry which is preliminary data.</text>
</comment>
<evidence type="ECO:0000313" key="6">
    <source>
        <dbReference type="EMBL" id="KAK3106254.1"/>
    </source>
</evidence>
<evidence type="ECO:0000313" key="7">
    <source>
        <dbReference type="Proteomes" id="UP001186944"/>
    </source>
</evidence>
<keyword evidence="1" id="KW-0479">Metal-binding</keyword>
<dbReference type="PANTHER" id="PTHR25465">
    <property type="entry name" value="B-BOX DOMAIN CONTAINING"/>
    <property type="match status" value="1"/>
</dbReference>
<dbReference type="Pfam" id="PF15227">
    <property type="entry name" value="zf-C3HC4_4"/>
    <property type="match status" value="1"/>
</dbReference>
<dbReference type="InterPro" id="IPR001841">
    <property type="entry name" value="Znf_RING"/>
</dbReference>
<dbReference type="PROSITE" id="PS00518">
    <property type="entry name" value="ZF_RING_1"/>
    <property type="match status" value="1"/>
</dbReference>
<evidence type="ECO:0000256" key="3">
    <source>
        <dbReference type="ARBA" id="ARBA00022833"/>
    </source>
</evidence>
<evidence type="ECO:0000259" key="5">
    <source>
        <dbReference type="PROSITE" id="PS50089"/>
    </source>
</evidence>
<evidence type="ECO:0000256" key="2">
    <source>
        <dbReference type="ARBA" id="ARBA00022771"/>
    </source>
</evidence>
<name>A0AA89CA17_PINIB</name>
<organism evidence="6 7">
    <name type="scientific">Pinctada imbricata</name>
    <name type="common">Atlantic pearl-oyster</name>
    <name type="synonym">Pinctada martensii</name>
    <dbReference type="NCBI Taxonomy" id="66713"/>
    <lineage>
        <taxon>Eukaryota</taxon>
        <taxon>Metazoa</taxon>
        <taxon>Spiralia</taxon>
        <taxon>Lophotrochozoa</taxon>
        <taxon>Mollusca</taxon>
        <taxon>Bivalvia</taxon>
        <taxon>Autobranchia</taxon>
        <taxon>Pteriomorphia</taxon>
        <taxon>Pterioida</taxon>
        <taxon>Pterioidea</taxon>
        <taxon>Pteriidae</taxon>
        <taxon>Pinctada</taxon>
    </lineage>
</organism>
<accession>A0AA89CA17</accession>
<feature type="domain" description="RING-type" evidence="5">
    <location>
        <begin position="11"/>
        <end position="53"/>
    </location>
</feature>
<dbReference type="InterPro" id="IPR017907">
    <property type="entry name" value="Znf_RING_CS"/>
</dbReference>
<dbReference type="PANTHER" id="PTHR25465:SF31">
    <property type="entry name" value="RING-TYPE DOMAIN-CONTAINING PROTEIN"/>
    <property type="match status" value="1"/>
</dbReference>